<evidence type="ECO:0000313" key="1">
    <source>
        <dbReference type="EMBL" id="WKA13341.1"/>
    </source>
</evidence>
<gene>
    <name evidence="1" type="ORF">VitviT2T_030648</name>
</gene>
<dbReference type="Proteomes" id="UP001227230">
    <property type="component" value="Chromosome 19"/>
</dbReference>
<keyword evidence="2" id="KW-1185">Reference proteome</keyword>
<dbReference type="EMBL" id="CP126666">
    <property type="protein sequence ID" value="WKA13341.1"/>
    <property type="molecule type" value="Genomic_DNA"/>
</dbReference>
<protein>
    <submittedName>
        <fullName evidence="1">Uncharacterized protein</fullName>
    </submittedName>
</protein>
<organism evidence="1 2">
    <name type="scientific">Vitis vinifera</name>
    <name type="common">Grape</name>
    <dbReference type="NCBI Taxonomy" id="29760"/>
    <lineage>
        <taxon>Eukaryota</taxon>
        <taxon>Viridiplantae</taxon>
        <taxon>Streptophyta</taxon>
        <taxon>Embryophyta</taxon>
        <taxon>Tracheophyta</taxon>
        <taxon>Spermatophyta</taxon>
        <taxon>Magnoliopsida</taxon>
        <taxon>eudicotyledons</taxon>
        <taxon>Gunneridae</taxon>
        <taxon>Pentapetalae</taxon>
        <taxon>rosids</taxon>
        <taxon>Vitales</taxon>
        <taxon>Vitaceae</taxon>
        <taxon>Viteae</taxon>
        <taxon>Vitis</taxon>
    </lineage>
</organism>
<evidence type="ECO:0000313" key="2">
    <source>
        <dbReference type="Proteomes" id="UP001227230"/>
    </source>
</evidence>
<accession>A0ABY9E1L4</accession>
<reference evidence="1 2" key="1">
    <citation type="journal article" date="2023" name="Hortic Res">
        <title>The complete reference genome for grapevine (Vitis vinifera L.) genetics and breeding.</title>
        <authorList>
            <person name="Shi X."/>
            <person name="Cao S."/>
            <person name="Wang X."/>
            <person name="Huang S."/>
            <person name="Wang Y."/>
            <person name="Liu Z."/>
            <person name="Liu W."/>
            <person name="Leng X."/>
            <person name="Peng Y."/>
            <person name="Wang N."/>
            <person name="Wang Y."/>
            <person name="Ma Z."/>
            <person name="Xu X."/>
            <person name="Zhang F."/>
            <person name="Xue H."/>
            <person name="Zhong H."/>
            <person name="Wang Y."/>
            <person name="Zhang K."/>
            <person name="Velt A."/>
            <person name="Avia K."/>
            <person name="Holtgrawe D."/>
            <person name="Grimplet J."/>
            <person name="Matus J.T."/>
            <person name="Ware D."/>
            <person name="Wu X."/>
            <person name="Wang H."/>
            <person name="Liu C."/>
            <person name="Fang Y."/>
            <person name="Rustenholz C."/>
            <person name="Cheng Z."/>
            <person name="Xiao H."/>
            <person name="Zhou Y."/>
        </authorList>
    </citation>
    <scope>NUCLEOTIDE SEQUENCE [LARGE SCALE GENOMIC DNA]</scope>
    <source>
        <strain evidence="2">cv. Pinot noir / PN40024</strain>
        <tissue evidence="1">Leaf</tissue>
    </source>
</reference>
<sequence length="99" mass="11094">MRTCVAHNVDGNEDLLANLKTTKSEVVATQELAEEGVGLLRKVEEEKEASQAEAGQLVEENVAMVAEKEKIEEKDVRLRQELQDTRTGFDSLYLFTLVD</sequence>
<name>A0ABY9E1L4_VITVI</name>
<proteinExistence type="predicted"/>